<reference evidence="2" key="1">
    <citation type="submission" date="2020-05" db="EMBL/GenBank/DDBJ databases">
        <authorList>
            <person name="Chiriac C."/>
            <person name="Salcher M."/>
            <person name="Ghai R."/>
            <person name="Kavagutti S V."/>
        </authorList>
    </citation>
    <scope>NUCLEOTIDE SEQUENCE</scope>
</reference>
<feature type="transmembrane region" description="Helical" evidence="1">
    <location>
        <begin position="250"/>
        <end position="269"/>
    </location>
</feature>
<feature type="transmembrane region" description="Helical" evidence="1">
    <location>
        <begin position="176"/>
        <end position="201"/>
    </location>
</feature>
<keyword evidence="1" id="KW-1133">Transmembrane helix</keyword>
<proteinExistence type="predicted"/>
<organism evidence="2">
    <name type="scientific">freshwater metagenome</name>
    <dbReference type="NCBI Taxonomy" id="449393"/>
    <lineage>
        <taxon>unclassified sequences</taxon>
        <taxon>metagenomes</taxon>
        <taxon>ecological metagenomes</taxon>
    </lineage>
</organism>
<gene>
    <name evidence="2" type="ORF">UFOPK2342_00128</name>
</gene>
<keyword evidence="1" id="KW-0472">Membrane</keyword>
<dbReference type="AlphaFoldDB" id="A0A6J6LW18"/>
<dbReference type="Pfam" id="PF13795">
    <property type="entry name" value="HupE_UreJ_2"/>
    <property type="match status" value="1"/>
</dbReference>
<feature type="transmembrane region" description="Helical" evidence="1">
    <location>
        <begin position="121"/>
        <end position="138"/>
    </location>
</feature>
<evidence type="ECO:0000256" key="1">
    <source>
        <dbReference type="SAM" id="Phobius"/>
    </source>
</evidence>
<name>A0A6J6LW18_9ZZZZ</name>
<feature type="transmembrane region" description="Helical" evidence="1">
    <location>
        <begin position="56"/>
        <end position="75"/>
    </location>
</feature>
<feature type="transmembrane region" description="Helical" evidence="1">
    <location>
        <begin position="145"/>
        <end position="164"/>
    </location>
</feature>
<dbReference type="InterPro" id="IPR032809">
    <property type="entry name" value="Put_HupE_UreJ"/>
</dbReference>
<sequence length="277" mass="30717">MQKKSLGVVVITAILLMTAQSASAHVGTPYTLVNTDSLLQKFLSGVLAGTHHIGSGIDHLLFLFMLLLPAPALALQHRWLPGRTFGESIKATLKTVSAFTIGHATSVVLSSLNIFSLPEKPVETLIALSIFITAIHALRPAMNRAFLLLPLIFGLIHGLAFASMLKQLVVFQSDRILTLFAFNIGIELAQVLLVVFTLPSLWWLSRTRWYPGVRNSFALFGLLLAEFWIGERTFNLKNPALPLTDFLTSHIWFIPAVLLILALLANSRLEWRSERRT</sequence>
<evidence type="ECO:0000313" key="2">
    <source>
        <dbReference type="EMBL" id="CAB4665941.1"/>
    </source>
</evidence>
<dbReference type="EMBL" id="CAEZXB010000002">
    <property type="protein sequence ID" value="CAB4665941.1"/>
    <property type="molecule type" value="Genomic_DNA"/>
</dbReference>
<feature type="transmembrane region" description="Helical" evidence="1">
    <location>
        <begin position="213"/>
        <end position="230"/>
    </location>
</feature>
<protein>
    <submittedName>
        <fullName evidence="2">Unannotated protein</fullName>
    </submittedName>
</protein>
<accession>A0A6J6LW18</accession>
<feature type="transmembrane region" description="Helical" evidence="1">
    <location>
        <begin position="96"/>
        <end position="115"/>
    </location>
</feature>
<keyword evidence="1" id="KW-0812">Transmembrane</keyword>